<sequence length="92" mass="10012">MLQDQLVLSILLLFVALLVISNHVVWKFSKNNQEKRIQLGLIFILIFTPLAIAGVASGIAYIGVDGIGRGVPSLFAGTVTALNGLYIIFKRE</sequence>
<evidence type="ECO:0000256" key="1">
    <source>
        <dbReference type="SAM" id="Phobius"/>
    </source>
</evidence>
<accession>A0A2A8H8E7</accession>
<name>A0A2A8H8E7_9BACI</name>
<dbReference type="Proteomes" id="UP000220841">
    <property type="component" value="Unassembled WGS sequence"/>
</dbReference>
<keyword evidence="1" id="KW-0812">Transmembrane</keyword>
<keyword evidence="1" id="KW-1133">Transmembrane helix</keyword>
<dbReference type="AlphaFoldDB" id="A0A2A8H8E7"/>
<comment type="caution">
    <text evidence="2">The sequence shown here is derived from an EMBL/GenBank/DDBJ whole genome shotgun (WGS) entry which is preliminary data.</text>
</comment>
<reference evidence="2 3" key="1">
    <citation type="submission" date="2017-09" db="EMBL/GenBank/DDBJ databases">
        <title>Large-scale bioinformatics analysis of Bacillus genomes uncovers conserved roles of natural products in bacterial physiology.</title>
        <authorList>
            <consortium name="Agbiome Team Llc"/>
            <person name="Bleich R.M."/>
            <person name="Grubbs K.J."/>
            <person name="Santa Maria K.C."/>
            <person name="Allen S.E."/>
            <person name="Farag S."/>
            <person name="Shank E.A."/>
            <person name="Bowers A."/>
        </authorList>
    </citation>
    <scope>NUCLEOTIDE SEQUENCE [LARGE SCALE GENOMIC DNA]</scope>
    <source>
        <strain evidence="2 3">AFS021349</strain>
    </source>
</reference>
<feature type="transmembrane region" description="Helical" evidence="1">
    <location>
        <begin position="37"/>
        <end position="64"/>
    </location>
</feature>
<keyword evidence="1" id="KW-0472">Membrane</keyword>
<organism evidence="2 3">
    <name type="scientific">Bacillus toyonensis</name>
    <dbReference type="NCBI Taxonomy" id="155322"/>
    <lineage>
        <taxon>Bacteria</taxon>
        <taxon>Bacillati</taxon>
        <taxon>Bacillota</taxon>
        <taxon>Bacilli</taxon>
        <taxon>Bacillales</taxon>
        <taxon>Bacillaceae</taxon>
        <taxon>Bacillus</taxon>
        <taxon>Bacillus cereus group</taxon>
    </lineage>
</organism>
<dbReference type="RefSeq" id="WP_098227719.1">
    <property type="nucleotide sequence ID" value="NZ_NUBY01000227.1"/>
</dbReference>
<dbReference type="EMBL" id="NUBY01000227">
    <property type="protein sequence ID" value="PEP91965.1"/>
    <property type="molecule type" value="Genomic_DNA"/>
</dbReference>
<evidence type="ECO:0000313" key="3">
    <source>
        <dbReference type="Proteomes" id="UP000220841"/>
    </source>
</evidence>
<feature type="transmembrane region" description="Helical" evidence="1">
    <location>
        <begin position="70"/>
        <end position="89"/>
    </location>
</feature>
<evidence type="ECO:0000313" key="2">
    <source>
        <dbReference type="EMBL" id="PEP91965.1"/>
    </source>
</evidence>
<feature type="transmembrane region" description="Helical" evidence="1">
    <location>
        <begin position="6"/>
        <end position="25"/>
    </location>
</feature>
<gene>
    <name evidence="2" type="ORF">CN585_27695</name>
</gene>
<protein>
    <submittedName>
        <fullName evidence="2">Uncharacterized protein</fullName>
    </submittedName>
</protein>
<proteinExistence type="predicted"/>